<keyword evidence="21" id="KW-1185">Reference proteome</keyword>
<keyword evidence="13 19" id="KW-1133">Transmembrane helix</keyword>
<comment type="catalytic activity">
    <reaction evidence="1 18">
        <text>a 1,2-diacyl-sn-glycero-3-phosphate + CTP + H(+) = a CDP-1,2-diacyl-sn-glycerol + diphosphate</text>
        <dbReference type="Rhea" id="RHEA:16229"/>
        <dbReference type="ChEBI" id="CHEBI:15378"/>
        <dbReference type="ChEBI" id="CHEBI:33019"/>
        <dbReference type="ChEBI" id="CHEBI:37563"/>
        <dbReference type="ChEBI" id="CHEBI:58332"/>
        <dbReference type="ChEBI" id="CHEBI:58608"/>
        <dbReference type="EC" id="2.7.7.41"/>
    </reaction>
</comment>
<dbReference type="UniPathway" id="UPA00557">
    <property type="reaction ID" value="UER00614"/>
</dbReference>
<dbReference type="GO" id="GO:0016024">
    <property type="term" value="P:CDP-diacylglycerol biosynthetic process"/>
    <property type="evidence" value="ECO:0007669"/>
    <property type="project" value="UniProtKB-UniPathway"/>
</dbReference>
<feature type="transmembrane region" description="Helical" evidence="19">
    <location>
        <begin position="83"/>
        <end position="104"/>
    </location>
</feature>
<evidence type="ECO:0000256" key="9">
    <source>
        <dbReference type="ARBA" id="ARBA00022516"/>
    </source>
</evidence>
<keyword evidence="9" id="KW-0444">Lipid biosynthesis</keyword>
<evidence type="ECO:0000256" key="14">
    <source>
        <dbReference type="ARBA" id="ARBA00023098"/>
    </source>
</evidence>
<evidence type="ECO:0000256" key="4">
    <source>
        <dbReference type="ARBA" id="ARBA00005189"/>
    </source>
</evidence>
<proteinExistence type="inferred from homology"/>
<dbReference type="GO" id="GO:0005886">
    <property type="term" value="C:plasma membrane"/>
    <property type="evidence" value="ECO:0007669"/>
    <property type="project" value="UniProtKB-SubCell"/>
</dbReference>
<comment type="pathway">
    <text evidence="4">Lipid metabolism.</text>
</comment>
<feature type="transmembrane region" description="Helical" evidence="19">
    <location>
        <begin position="211"/>
        <end position="233"/>
    </location>
</feature>
<keyword evidence="15 19" id="KW-0472">Membrane</keyword>
<evidence type="ECO:0000256" key="5">
    <source>
        <dbReference type="ARBA" id="ARBA00010185"/>
    </source>
</evidence>
<dbReference type="InterPro" id="IPR000374">
    <property type="entry name" value="PC_trans"/>
</dbReference>
<evidence type="ECO:0000313" key="21">
    <source>
        <dbReference type="Proteomes" id="UP000214610"/>
    </source>
</evidence>
<evidence type="ECO:0000256" key="18">
    <source>
        <dbReference type="RuleBase" id="RU003938"/>
    </source>
</evidence>
<keyword evidence="17" id="KW-1208">Phospholipid metabolism</keyword>
<keyword evidence="8" id="KW-1003">Cell membrane</keyword>
<organism evidence="20 21">
    <name type="scientific">Turicimonas muris</name>
    <dbReference type="NCBI Taxonomy" id="1796652"/>
    <lineage>
        <taxon>Bacteria</taxon>
        <taxon>Pseudomonadati</taxon>
        <taxon>Pseudomonadota</taxon>
        <taxon>Betaproteobacteria</taxon>
        <taxon>Burkholderiales</taxon>
        <taxon>Sutterellaceae</taxon>
        <taxon>Turicimonas</taxon>
    </lineage>
</organism>
<evidence type="ECO:0000256" key="3">
    <source>
        <dbReference type="ARBA" id="ARBA00005119"/>
    </source>
</evidence>
<sequence>MLRQRIITAVILFIVIIAALWMGLWAFTAVAAIAMGACLWEWLRLAKWNNALCLLIGFAAAVFFYWLEMFQPIDVNVLQSGNGLLIISSVGTVIWTVITCVVFFKRMSGWNVPNPLAWLSALIFVPCAWFSLMFLYREYGAVYMISVLAIVWVADITAYFGGRALQGPKMATGISPKKTWSGALTAVICVLVLSYVLYAVAPQAPFWTNTIISKLTVFASAAILFITVLFSIAGDLFESAVKRTAGVKDSSNLLPGHGGVYDRLDAQFAVLPLAVFILLFIQGL</sequence>
<evidence type="ECO:0000256" key="15">
    <source>
        <dbReference type="ARBA" id="ARBA00023136"/>
    </source>
</evidence>
<dbReference type="RefSeq" id="WP_066592978.1">
    <property type="nucleotide sequence ID" value="NZ_CAJTBZ010000011.1"/>
</dbReference>
<keyword evidence="11 18" id="KW-0812">Transmembrane</keyword>
<dbReference type="GO" id="GO:0004605">
    <property type="term" value="F:phosphatidate cytidylyltransferase activity"/>
    <property type="evidence" value="ECO:0007669"/>
    <property type="project" value="UniProtKB-EC"/>
</dbReference>
<dbReference type="EMBL" id="NHMP01000003">
    <property type="protein sequence ID" value="OXE49637.1"/>
    <property type="molecule type" value="Genomic_DNA"/>
</dbReference>
<feature type="transmembrane region" description="Helical" evidence="19">
    <location>
        <begin position="6"/>
        <end position="39"/>
    </location>
</feature>
<feature type="transmembrane region" description="Helical" evidence="19">
    <location>
        <begin position="142"/>
        <end position="160"/>
    </location>
</feature>
<comment type="similarity">
    <text evidence="5 18">Belongs to the CDS family.</text>
</comment>
<protein>
    <recommendedName>
        <fullName evidence="7 18">Phosphatidate cytidylyltransferase</fullName>
        <ecNumber evidence="6 18">2.7.7.41</ecNumber>
    </recommendedName>
</protein>
<comment type="subcellular location">
    <subcellularLocation>
        <location evidence="2">Cell membrane</location>
        <topology evidence="2">Multi-pass membrane protein</topology>
    </subcellularLocation>
</comment>
<dbReference type="AlphaFoldDB" id="A0A227KNH3"/>
<evidence type="ECO:0000256" key="12">
    <source>
        <dbReference type="ARBA" id="ARBA00022695"/>
    </source>
</evidence>
<dbReference type="Proteomes" id="UP000214610">
    <property type="component" value="Unassembled WGS sequence"/>
</dbReference>
<comment type="caution">
    <text evidence="20">The sequence shown here is derived from an EMBL/GenBank/DDBJ whole genome shotgun (WGS) entry which is preliminary data.</text>
</comment>
<feature type="transmembrane region" description="Helical" evidence="19">
    <location>
        <begin position="116"/>
        <end position="136"/>
    </location>
</feature>
<name>A0A227KNH3_9BURK</name>
<evidence type="ECO:0000256" key="6">
    <source>
        <dbReference type="ARBA" id="ARBA00012487"/>
    </source>
</evidence>
<dbReference type="PANTHER" id="PTHR46382:SF1">
    <property type="entry name" value="PHOSPHATIDATE CYTIDYLYLTRANSFERASE"/>
    <property type="match status" value="1"/>
</dbReference>
<dbReference type="EC" id="2.7.7.41" evidence="6 18"/>
<keyword evidence="10 18" id="KW-0808">Transferase</keyword>
<keyword evidence="12 18" id="KW-0548">Nucleotidyltransferase</keyword>
<evidence type="ECO:0000256" key="2">
    <source>
        <dbReference type="ARBA" id="ARBA00004651"/>
    </source>
</evidence>
<accession>A0A227KNH3</accession>
<dbReference type="GeneID" id="78361534"/>
<evidence type="ECO:0000256" key="10">
    <source>
        <dbReference type="ARBA" id="ARBA00022679"/>
    </source>
</evidence>
<feature type="transmembrane region" description="Helical" evidence="19">
    <location>
        <begin position="51"/>
        <end position="67"/>
    </location>
</feature>
<keyword evidence="14" id="KW-0443">Lipid metabolism</keyword>
<evidence type="ECO:0000256" key="7">
    <source>
        <dbReference type="ARBA" id="ARBA00019373"/>
    </source>
</evidence>
<evidence type="ECO:0000256" key="19">
    <source>
        <dbReference type="SAM" id="Phobius"/>
    </source>
</evidence>
<evidence type="ECO:0000313" key="20">
    <source>
        <dbReference type="EMBL" id="OXE49637.1"/>
    </source>
</evidence>
<feature type="transmembrane region" description="Helical" evidence="19">
    <location>
        <begin position="264"/>
        <end position="281"/>
    </location>
</feature>
<dbReference type="Pfam" id="PF01148">
    <property type="entry name" value="CTP_transf_1"/>
    <property type="match status" value="1"/>
</dbReference>
<dbReference type="PROSITE" id="PS01315">
    <property type="entry name" value="CDS"/>
    <property type="match status" value="1"/>
</dbReference>
<comment type="pathway">
    <text evidence="3 18">Phospholipid metabolism; CDP-diacylglycerol biosynthesis; CDP-diacylglycerol from sn-glycerol 3-phosphate: step 3/3.</text>
</comment>
<feature type="transmembrane region" description="Helical" evidence="19">
    <location>
        <begin position="180"/>
        <end position="199"/>
    </location>
</feature>
<gene>
    <name evidence="20" type="ORF">ADH67_05750</name>
</gene>
<evidence type="ECO:0000256" key="8">
    <source>
        <dbReference type="ARBA" id="ARBA00022475"/>
    </source>
</evidence>
<reference evidence="21" key="1">
    <citation type="submission" date="2017-05" db="EMBL/GenBank/DDBJ databases">
        <title>Improved OligoMM genomes.</title>
        <authorList>
            <person name="Garzetti D."/>
        </authorList>
    </citation>
    <scope>NUCLEOTIDE SEQUENCE [LARGE SCALE GENOMIC DNA]</scope>
    <source>
        <strain evidence="21">YL45</strain>
    </source>
</reference>
<dbReference type="PANTHER" id="PTHR46382">
    <property type="entry name" value="PHOSPHATIDATE CYTIDYLYLTRANSFERASE"/>
    <property type="match status" value="1"/>
</dbReference>
<evidence type="ECO:0000256" key="16">
    <source>
        <dbReference type="ARBA" id="ARBA00023209"/>
    </source>
</evidence>
<keyword evidence="16" id="KW-0594">Phospholipid biosynthesis</keyword>
<evidence type="ECO:0000256" key="13">
    <source>
        <dbReference type="ARBA" id="ARBA00022989"/>
    </source>
</evidence>
<evidence type="ECO:0000256" key="1">
    <source>
        <dbReference type="ARBA" id="ARBA00001698"/>
    </source>
</evidence>
<evidence type="ECO:0000256" key="11">
    <source>
        <dbReference type="ARBA" id="ARBA00022692"/>
    </source>
</evidence>
<evidence type="ECO:0000256" key="17">
    <source>
        <dbReference type="ARBA" id="ARBA00023264"/>
    </source>
</evidence>